<dbReference type="OrthoDB" id="1874341at2759"/>
<organism evidence="4 5">
    <name type="scientific">Rhodotorula toruloides</name>
    <name type="common">Yeast</name>
    <name type="synonym">Rhodosporidium toruloides</name>
    <dbReference type="NCBI Taxonomy" id="5286"/>
    <lineage>
        <taxon>Eukaryota</taxon>
        <taxon>Fungi</taxon>
        <taxon>Dikarya</taxon>
        <taxon>Basidiomycota</taxon>
        <taxon>Pucciniomycotina</taxon>
        <taxon>Microbotryomycetes</taxon>
        <taxon>Sporidiobolales</taxon>
        <taxon>Sporidiobolaceae</taxon>
        <taxon>Rhodotorula</taxon>
    </lineage>
</organism>
<dbReference type="EMBL" id="BJWK01000008">
    <property type="protein sequence ID" value="GEM09601.1"/>
    <property type="molecule type" value="Genomic_DNA"/>
</dbReference>
<feature type="coiled-coil region" evidence="3">
    <location>
        <begin position="480"/>
        <end position="507"/>
    </location>
</feature>
<dbReference type="PANTHER" id="PTHR22767:SF3">
    <property type="entry name" value="N-ALPHA-ACETYLTRANSFERASE 25, NATB AUXILIARY SUBUNIT"/>
    <property type="match status" value="1"/>
</dbReference>
<dbReference type="PROSITE" id="PS50005">
    <property type="entry name" value="TPR"/>
    <property type="match status" value="1"/>
</dbReference>
<dbReference type="GO" id="GO:0031416">
    <property type="term" value="C:NatB complex"/>
    <property type="evidence" value="ECO:0007669"/>
    <property type="project" value="TreeGrafter"/>
</dbReference>
<keyword evidence="3" id="KW-0175">Coiled coil</keyword>
<evidence type="ECO:0000313" key="5">
    <source>
        <dbReference type="Proteomes" id="UP000321518"/>
    </source>
</evidence>
<dbReference type="Pfam" id="PF09797">
    <property type="entry name" value="NatB_MDM20"/>
    <property type="match status" value="1"/>
</dbReference>
<protein>
    <submittedName>
        <fullName evidence="4">Actin cytoskeleton organization protein</fullName>
    </submittedName>
</protein>
<dbReference type="Gene3D" id="1.25.40.1040">
    <property type="match status" value="1"/>
</dbReference>
<comment type="similarity">
    <text evidence="1">Belongs to the MDM20/NAA25 family.</text>
</comment>
<dbReference type="AlphaFoldDB" id="A0A511KGV1"/>
<evidence type="ECO:0000313" key="4">
    <source>
        <dbReference type="EMBL" id="GEM09601.1"/>
    </source>
</evidence>
<accession>A0A511KGV1</accession>
<dbReference type="PANTHER" id="PTHR22767">
    <property type="entry name" value="N-TERMINAL ACETYLTRANSFERASE-RELATED"/>
    <property type="match status" value="1"/>
</dbReference>
<comment type="caution">
    <text evidence="4">The sequence shown here is derived from an EMBL/GenBank/DDBJ whole genome shotgun (WGS) entry which is preliminary data.</text>
</comment>
<dbReference type="Proteomes" id="UP000321518">
    <property type="component" value="Unassembled WGS sequence"/>
</dbReference>
<proteinExistence type="inferred from homology"/>
<dbReference type="InterPro" id="IPR019183">
    <property type="entry name" value="NAA25_NatB_aux_su"/>
</dbReference>
<sequence>MAEVIGLVRSFYSSRRAVLSPTELRSIGPICSALESLNYKRALLLTDQVLKRSPGDVSALALKAFALSVSSKPIPSSTQQDILKVVEAVRTLETGAALRDADVLMILSHVLRGIDRGEMALELLAKATQLHPDNEELSLEAFTQYMRSNDCKSAQLISAKMSKRFMDDRYFWWSIMSTILQVRDLANSQGELLLSLVERQLSHRFSSSSTETPAQKPLSASYASVDEIHVITRFLELRAQYAAFKADSPSTSISTSSSSPALILPSLPPSDAPISPAKALLAHFSSAEADKWCEQNLGLDLWRREVVLAYGSVEGGEWKKSWERLKAALEKGDINWHTMLYLIRAALAIAADSLSTSTESPSPSPEGLDLLSQTRQLFRSLAADSPKAKVERGYLLGQLEIARGLRSRGWEEVDDFLALVKEYFERFGTKACCFDDLHPYLEVMSDKETSALGEILVKASDEGLTTVAAATKVINACKILRLLSDERTEAEQEKAEAEKHIKRYFNALPLGKDLPPTELQPADDFALLAGQAYVSAFGLSHDRSYLERALVVLEHVLLRSKYKYQVRILTINILRLLGASSAALAHYRIFGVKNVQYDTLSHIVMARASTFAIESGKDVGVFDVALATSTWYTSGQREAREMVVKAFNTNALSKIEDFSEFRHRLSNSLQDGLTTLETLRMRVLRGVLDPATTEEAVQTLERLSKTSADSYSDNRDYKTLPNYQSKNSRHIWQQTELGERLDADWLHTMASTYLRFFAPASKVPTCDAPRSMTQAEAALLSFSRFAQVALVAPLDQAAEAEQAALAFFKDQAERFAATVDDAKSLPWEVLQVAEVTLEAFTLVELGINQRLGELAATKAVHQAKHSKRLRAFRNSARDLVKPVGAKMTAYGKKVGKDRPKIVAAVADLQAFPALDEDRITNVAHALVESRRSAAEALGSAMHRKTVK</sequence>
<evidence type="ECO:0000256" key="2">
    <source>
        <dbReference type="PROSITE-ProRule" id="PRU00339"/>
    </source>
</evidence>
<name>A0A511KGV1_RHOTO</name>
<gene>
    <name evidence="4" type="ORF">Rt10032_c08g3618</name>
</gene>
<keyword evidence="2" id="KW-0802">TPR repeat</keyword>
<evidence type="ECO:0000256" key="3">
    <source>
        <dbReference type="SAM" id="Coils"/>
    </source>
</evidence>
<dbReference type="InterPro" id="IPR019734">
    <property type="entry name" value="TPR_rpt"/>
</dbReference>
<feature type="repeat" description="TPR" evidence="2">
    <location>
        <begin position="101"/>
        <end position="134"/>
    </location>
</feature>
<evidence type="ECO:0000256" key="1">
    <source>
        <dbReference type="ARBA" id="ARBA00006298"/>
    </source>
</evidence>
<reference evidence="4 5" key="1">
    <citation type="submission" date="2019-07" db="EMBL/GenBank/DDBJ databases">
        <title>Rhodotorula toruloides NBRC10032 genome sequencing.</title>
        <authorList>
            <person name="Shida Y."/>
            <person name="Takaku H."/>
            <person name="Ogasawara W."/>
            <person name="Mori K."/>
        </authorList>
    </citation>
    <scope>NUCLEOTIDE SEQUENCE [LARGE SCALE GENOMIC DNA]</scope>
    <source>
        <strain evidence="4 5">NBRC10032</strain>
    </source>
</reference>